<dbReference type="EMBL" id="PKSG01000388">
    <property type="protein sequence ID" value="POR35892.1"/>
    <property type="molecule type" value="Genomic_DNA"/>
</dbReference>
<name>A0A2S4L0C3_9HYPO</name>
<feature type="transmembrane region" description="Helical" evidence="2">
    <location>
        <begin position="45"/>
        <end position="62"/>
    </location>
</feature>
<proteinExistence type="predicted"/>
<dbReference type="AlphaFoldDB" id="A0A2S4L0C3"/>
<comment type="caution">
    <text evidence="3">The sequence shown here is derived from an EMBL/GenBank/DDBJ whole genome shotgun (WGS) entry which is preliminary data.</text>
</comment>
<feature type="region of interest" description="Disordered" evidence="1">
    <location>
        <begin position="244"/>
        <end position="269"/>
    </location>
</feature>
<dbReference type="CDD" id="cd22997">
    <property type="entry name" value="GT_LH"/>
    <property type="match status" value="1"/>
</dbReference>
<keyword evidence="2" id="KW-1133">Transmembrane helix</keyword>
<dbReference type="OrthoDB" id="422736at2759"/>
<sequence length="269" mass="29372">MRRVASRVFNRIAAGSRSSAADYHALPEFEAAVPRRSSRLRRLKWTFVVVGTALLMSLAALLSPSLQSAASAGGRASTPGEAMTQARLANLSVPMRPQDPGGSRRLRIFMPADAPHLNLCKAVMSAVALGYPAPMLLNWGGEFNRPEWHLGGSHIAKMESLLAVIEHLLAQAGRDDDGDDDVVSVHDLAVMVDAYDTWFQLPPGVLIERFHRLNREADERVRRQWHAGFPVPAPRQAIVVSSAKDCHPGRDSGSDAHYAHWPASPMPPD</sequence>
<evidence type="ECO:0000256" key="2">
    <source>
        <dbReference type="SAM" id="Phobius"/>
    </source>
</evidence>
<keyword evidence="2" id="KW-0812">Transmembrane</keyword>
<reference evidence="3 4" key="1">
    <citation type="submission" date="2018-01" db="EMBL/GenBank/DDBJ databases">
        <title>Harnessing the power of phylogenomics to disentangle the directionality and signatures of interkingdom host jumping in the parasitic fungal genus Tolypocladium.</title>
        <authorList>
            <person name="Quandt C.A."/>
            <person name="Patterson W."/>
            <person name="Spatafora J.W."/>
        </authorList>
    </citation>
    <scope>NUCLEOTIDE SEQUENCE [LARGE SCALE GENOMIC DNA]</scope>
    <source>
        <strain evidence="3 4">NRBC 100945</strain>
    </source>
</reference>
<accession>A0A2S4L0C3</accession>
<evidence type="ECO:0000313" key="3">
    <source>
        <dbReference type="EMBL" id="POR35892.1"/>
    </source>
</evidence>
<feature type="compositionally biased region" description="Basic and acidic residues" evidence="1">
    <location>
        <begin position="244"/>
        <end position="258"/>
    </location>
</feature>
<protein>
    <submittedName>
        <fullName evidence="3">Uncharacterized protein</fullName>
    </submittedName>
</protein>
<dbReference type="Proteomes" id="UP000237481">
    <property type="component" value="Unassembled WGS sequence"/>
</dbReference>
<feature type="non-terminal residue" evidence="3">
    <location>
        <position position="269"/>
    </location>
</feature>
<organism evidence="3 4">
    <name type="scientific">Tolypocladium paradoxum</name>
    <dbReference type="NCBI Taxonomy" id="94208"/>
    <lineage>
        <taxon>Eukaryota</taxon>
        <taxon>Fungi</taxon>
        <taxon>Dikarya</taxon>
        <taxon>Ascomycota</taxon>
        <taxon>Pezizomycotina</taxon>
        <taxon>Sordariomycetes</taxon>
        <taxon>Hypocreomycetidae</taxon>
        <taxon>Hypocreales</taxon>
        <taxon>Ophiocordycipitaceae</taxon>
        <taxon>Tolypocladium</taxon>
    </lineage>
</organism>
<evidence type="ECO:0000256" key="1">
    <source>
        <dbReference type="SAM" id="MobiDB-lite"/>
    </source>
</evidence>
<dbReference type="STRING" id="94208.A0A2S4L0C3"/>
<keyword evidence="2" id="KW-0472">Membrane</keyword>
<keyword evidence="4" id="KW-1185">Reference proteome</keyword>
<evidence type="ECO:0000313" key="4">
    <source>
        <dbReference type="Proteomes" id="UP000237481"/>
    </source>
</evidence>
<gene>
    <name evidence="3" type="ORF">TPAR_03911</name>
</gene>